<dbReference type="Proteomes" id="UP000177625">
    <property type="component" value="Unassembled WGS sequence"/>
</dbReference>
<dbReference type="AlphaFoldDB" id="A0A1E1MVI4"/>
<proteinExistence type="predicted"/>
<gene>
    <name evidence="1" type="ORF">RSE6_14518</name>
</gene>
<dbReference type="EMBL" id="FJVC01000674">
    <property type="protein sequence ID" value="CZT53078.1"/>
    <property type="molecule type" value="Genomic_DNA"/>
</dbReference>
<evidence type="ECO:0000313" key="1">
    <source>
        <dbReference type="EMBL" id="CZT53078.1"/>
    </source>
</evidence>
<name>A0A1E1MVI4_RHYSE</name>
<keyword evidence="2" id="KW-1185">Reference proteome</keyword>
<evidence type="ECO:0000313" key="2">
    <source>
        <dbReference type="Proteomes" id="UP000177625"/>
    </source>
</evidence>
<sequence>MSKAQESHGWSELGIRSCSENREKAGPSARYFSDTKVLSCTGSEGVVRGSLSGVQAVQIAAGQRGCQRLLARILDEPQTGGVSVMETVGHGTGDVYGYILSEFTGTGSAFIISFYEIFQDMVKSLEKFVKLLTMDSLLYDLQMTTKQITNADPRS</sequence>
<reference evidence="2" key="1">
    <citation type="submission" date="2016-03" db="EMBL/GenBank/DDBJ databases">
        <authorList>
            <person name="Guldener U."/>
        </authorList>
    </citation>
    <scope>NUCLEOTIDE SEQUENCE [LARGE SCALE GENOMIC DNA]</scope>
</reference>
<protein>
    <submittedName>
        <fullName evidence="1">Uncharacterized protein</fullName>
    </submittedName>
</protein>
<accession>A0A1E1MVI4</accession>
<organism evidence="1 2">
    <name type="scientific">Rhynchosporium secalis</name>
    <name type="common">Barley scald fungus</name>
    <dbReference type="NCBI Taxonomy" id="38038"/>
    <lineage>
        <taxon>Eukaryota</taxon>
        <taxon>Fungi</taxon>
        <taxon>Dikarya</taxon>
        <taxon>Ascomycota</taxon>
        <taxon>Pezizomycotina</taxon>
        <taxon>Leotiomycetes</taxon>
        <taxon>Helotiales</taxon>
        <taxon>Ploettnerulaceae</taxon>
        <taxon>Rhynchosporium</taxon>
    </lineage>
</organism>